<proteinExistence type="predicted"/>
<dbReference type="PANTHER" id="PTHR12475:SF4">
    <property type="entry name" value="PROTEIN THEM6"/>
    <property type="match status" value="1"/>
</dbReference>
<dbReference type="EMBL" id="FOAN01000002">
    <property type="protein sequence ID" value="SEK91532.1"/>
    <property type="molecule type" value="Genomic_DNA"/>
</dbReference>
<dbReference type="InterPro" id="IPR029069">
    <property type="entry name" value="HotDog_dom_sf"/>
</dbReference>
<keyword evidence="2" id="KW-1185">Reference proteome</keyword>
<name>A0A1H7KXS4_9HYPH</name>
<organism evidence="1 2">
    <name type="scientific">Bosea lupini</name>
    <dbReference type="NCBI Taxonomy" id="1036779"/>
    <lineage>
        <taxon>Bacteria</taxon>
        <taxon>Pseudomonadati</taxon>
        <taxon>Pseudomonadota</taxon>
        <taxon>Alphaproteobacteria</taxon>
        <taxon>Hyphomicrobiales</taxon>
        <taxon>Boseaceae</taxon>
        <taxon>Bosea</taxon>
    </lineage>
</organism>
<sequence length="195" mass="22181">MNLWFRLIWLLLTRPFQPKLKPPFEASILPFRVWPHDLDTSLHMNNARYWGLMDLGRTDLMLRSGLWRAVLRHGWVPVVNCGTIRFRREVRLFRALRLETRLLCWSEGWVVIQHRVLADGRDGSEIVAAVALVRAALYDRKGRAYVPAERLFAEMGVTAQSPEPSPEVAAFLAAEEALRQAGGSTGQTPAEPVPE</sequence>
<dbReference type="SUPFAM" id="SSF54637">
    <property type="entry name" value="Thioesterase/thiol ester dehydrase-isomerase"/>
    <property type="match status" value="1"/>
</dbReference>
<protein>
    <submittedName>
        <fullName evidence="1">Acyl-CoA thioesterase FadM</fullName>
    </submittedName>
</protein>
<dbReference type="Pfam" id="PF13279">
    <property type="entry name" value="4HBT_2"/>
    <property type="match status" value="1"/>
</dbReference>
<accession>A0A1H7KXS4</accession>
<dbReference type="PANTHER" id="PTHR12475">
    <property type="match status" value="1"/>
</dbReference>
<dbReference type="Proteomes" id="UP000199664">
    <property type="component" value="Unassembled WGS sequence"/>
</dbReference>
<evidence type="ECO:0000313" key="1">
    <source>
        <dbReference type="EMBL" id="SEK91532.1"/>
    </source>
</evidence>
<dbReference type="OrthoDB" id="3727779at2"/>
<gene>
    <name evidence="1" type="ORF">SAMN04515666_102351</name>
</gene>
<dbReference type="Gene3D" id="3.10.129.10">
    <property type="entry name" value="Hotdog Thioesterase"/>
    <property type="match status" value="1"/>
</dbReference>
<dbReference type="STRING" id="1036779.SAMN04515666_102351"/>
<evidence type="ECO:0000313" key="2">
    <source>
        <dbReference type="Proteomes" id="UP000199664"/>
    </source>
</evidence>
<dbReference type="RefSeq" id="WP_091831307.1">
    <property type="nucleotide sequence ID" value="NZ_FOAN01000002.1"/>
</dbReference>
<dbReference type="InterPro" id="IPR051490">
    <property type="entry name" value="THEM6_lcsJ_thioesterase"/>
</dbReference>
<dbReference type="AlphaFoldDB" id="A0A1H7KXS4"/>
<dbReference type="CDD" id="cd00586">
    <property type="entry name" value="4HBT"/>
    <property type="match status" value="1"/>
</dbReference>
<reference evidence="2" key="1">
    <citation type="submission" date="2016-10" db="EMBL/GenBank/DDBJ databases">
        <authorList>
            <person name="Varghese N."/>
            <person name="Submissions S."/>
        </authorList>
    </citation>
    <scope>NUCLEOTIDE SEQUENCE [LARGE SCALE GENOMIC DNA]</scope>
    <source>
        <strain evidence="2">LMG 26383,CCUG 61248,R- 45681</strain>
    </source>
</reference>